<reference evidence="1" key="1">
    <citation type="submission" date="2021-11" db="EMBL/GenBank/DDBJ databases">
        <title>Fusarium solani-melongenae Genome sequencing and assembly.</title>
        <authorList>
            <person name="Xie S."/>
            <person name="Huang L."/>
            <person name="Zhang X."/>
        </authorList>
    </citation>
    <scope>NUCLEOTIDE SEQUENCE</scope>
    <source>
        <strain evidence="1">CRI 24-3</strain>
    </source>
</reference>
<accession>A0ACD3ZQ06</accession>
<gene>
    <name evidence="1" type="ORF">LCI18_014103</name>
</gene>
<proteinExistence type="predicted"/>
<evidence type="ECO:0000313" key="2">
    <source>
        <dbReference type="Proteomes" id="UP000830768"/>
    </source>
</evidence>
<keyword evidence="2" id="KW-1185">Reference proteome</keyword>
<dbReference type="Proteomes" id="UP000830768">
    <property type="component" value="Chromosome 12"/>
</dbReference>
<dbReference type="EMBL" id="CP090040">
    <property type="protein sequence ID" value="UPL03169.1"/>
    <property type="molecule type" value="Genomic_DNA"/>
</dbReference>
<protein>
    <submittedName>
        <fullName evidence="1">Uncharacterized protein</fullName>
    </submittedName>
</protein>
<sequence>MASAITSQSRTILGPLTTTFTQPSSCRDLVGLCETCHAAFQGQSCGHMGAQDNPSPTHPLKGWGIYSPGVVCPSGHTSACTATADGNSEWPVQFSMKAGETAIGCCPTGYSCANNYGNTCVVGPTSTVVSTVQCEGGKSGPFSQLTLRDTITSNPYAFFAPMIQINWQPSDITASSTPSQTKSTSTFPASGTSTANSPSSADGPSPTLIGSVIGGVCAAAIISGLVIFILARRYRSKKPQPIEQPLWMGSWGHSNVPLVCSDARKPSLAGITVQALTSQEEAGHQFSATDCTQNNSTGSGHQFSGATFNGSVYFSNKPT</sequence>
<evidence type="ECO:0000313" key="1">
    <source>
        <dbReference type="EMBL" id="UPL03169.1"/>
    </source>
</evidence>
<organism evidence="1 2">
    <name type="scientific">Fusarium solani subsp. cucurbitae</name>
    <name type="common">Neocosmosporum cucurbitae</name>
    <dbReference type="NCBI Taxonomy" id="2747967"/>
    <lineage>
        <taxon>Eukaryota</taxon>
        <taxon>Fungi</taxon>
        <taxon>Dikarya</taxon>
        <taxon>Ascomycota</taxon>
        <taxon>Pezizomycotina</taxon>
        <taxon>Sordariomycetes</taxon>
        <taxon>Hypocreomycetidae</taxon>
        <taxon>Hypocreales</taxon>
        <taxon>Nectriaceae</taxon>
        <taxon>Fusarium</taxon>
        <taxon>Fusarium solani species complex</taxon>
    </lineage>
</organism>
<name>A0ACD3ZQ06_FUSSC</name>